<dbReference type="EMBL" id="JACJVP010000057">
    <property type="protein sequence ID" value="MBB6674909.1"/>
    <property type="molecule type" value="Genomic_DNA"/>
</dbReference>
<comment type="caution">
    <text evidence="3">The sequence shown here is derived from an EMBL/GenBank/DDBJ whole genome shotgun (WGS) entry which is preliminary data.</text>
</comment>
<dbReference type="AlphaFoldDB" id="A0A7X0RWD4"/>
<evidence type="ECO:0000259" key="2">
    <source>
        <dbReference type="Pfam" id="PF13309"/>
    </source>
</evidence>
<dbReference type="Proteomes" id="UP000547209">
    <property type="component" value="Unassembled WGS sequence"/>
</dbReference>
<sequence>MESVNDEQSFLTDLVEGLAAQFGDRCEVVLHDLKRPYDSTIVAIANGHVTGRQVGDPGTNLGLELLRGQSVNGNKLNYMTQTKDGRILRSSSLYMRNGAGEVVGSLCMNFDVTELMVANHTLQSLIGSGTQTEVKESFVTSVGELLGALIQEAQERIGKPVAAMTKDDKVRMIRLLDAKGAFLVKKGGEKIGAYLNISKYTLYSYLEESKQQAAEGGEAR</sequence>
<dbReference type="InterPro" id="IPR013559">
    <property type="entry name" value="YheO"/>
</dbReference>
<dbReference type="RefSeq" id="WP_185672766.1">
    <property type="nucleotide sequence ID" value="NZ_JACJVP010000057.1"/>
</dbReference>
<reference evidence="3 4" key="1">
    <citation type="submission" date="2020-08" db="EMBL/GenBank/DDBJ databases">
        <title>Cohnella phylogeny.</title>
        <authorList>
            <person name="Dunlap C."/>
        </authorList>
    </citation>
    <scope>NUCLEOTIDE SEQUENCE [LARGE SCALE GENOMIC DNA]</scope>
    <source>
        <strain evidence="3 4">DSM 28246</strain>
    </source>
</reference>
<feature type="domain" description="Transcriptional regulator DauR-like HTH" evidence="2">
    <location>
        <begin position="148"/>
        <end position="206"/>
    </location>
</feature>
<accession>A0A7X0RWD4</accession>
<proteinExistence type="predicted"/>
<evidence type="ECO:0000259" key="1">
    <source>
        <dbReference type="Pfam" id="PF08348"/>
    </source>
</evidence>
<dbReference type="InterPro" id="IPR039445">
    <property type="entry name" value="DauR-like_HTH"/>
</dbReference>
<dbReference type="PANTHER" id="PTHR35568:SF1">
    <property type="entry name" value="TRANSCRIPTIONAL REGULATOR DAUR"/>
    <property type="match status" value="1"/>
</dbReference>
<dbReference type="PANTHER" id="PTHR35568">
    <property type="entry name" value="TRANSCRIPTIONAL REGULATOR DAUR"/>
    <property type="match status" value="1"/>
</dbReference>
<dbReference type="Pfam" id="PF13309">
    <property type="entry name" value="HTH_22"/>
    <property type="match status" value="1"/>
</dbReference>
<keyword evidence="4" id="KW-1185">Reference proteome</keyword>
<dbReference type="InterPro" id="IPR039446">
    <property type="entry name" value="DauR-like"/>
</dbReference>
<evidence type="ECO:0000313" key="4">
    <source>
        <dbReference type="Proteomes" id="UP000547209"/>
    </source>
</evidence>
<dbReference type="Pfam" id="PF08348">
    <property type="entry name" value="PAS_6"/>
    <property type="match status" value="1"/>
</dbReference>
<organism evidence="3 4">
    <name type="scientific">Cohnella nanjingensis</name>
    <dbReference type="NCBI Taxonomy" id="1387779"/>
    <lineage>
        <taxon>Bacteria</taxon>
        <taxon>Bacillati</taxon>
        <taxon>Bacillota</taxon>
        <taxon>Bacilli</taxon>
        <taxon>Bacillales</taxon>
        <taxon>Paenibacillaceae</taxon>
        <taxon>Cohnella</taxon>
    </lineage>
</organism>
<name>A0A7X0RWD4_9BACL</name>
<gene>
    <name evidence="3" type="ORF">H7C19_29945</name>
</gene>
<evidence type="ECO:0000313" key="3">
    <source>
        <dbReference type="EMBL" id="MBB6674909.1"/>
    </source>
</evidence>
<protein>
    <submittedName>
        <fullName evidence="3">Transcriptional regulator</fullName>
    </submittedName>
</protein>
<feature type="domain" description="YheO-like" evidence="1">
    <location>
        <begin position="11"/>
        <end position="119"/>
    </location>
</feature>